<evidence type="ECO:0000256" key="1">
    <source>
        <dbReference type="SAM" id="MobiDB-lite"/>
    </source>
</evidence>
<gene>
    <name evidence="2" type="ORF">COCON_G00142960</name>
</gene>
<organism evidence="2 3">
    <name type="scientific">Conger conger</name>
    <name type="common">Conger eel</name>
    <name type="synonym">Muraena conger</name>
    <dbReference type="NCBI Taxonomy" id="82655"/>
    <lineage>
        <taxon>Eukaryota</taxon>
        <taxon>Metazoa</taxon>
        <taxon>Chordata</taxon>
        <taxon>Craniata</taxon>
        <taxon>Vertebrata</taxon>
        <taxon>Euteleostomi</taxon>
        <taxon>Actinopterygii</taxon>
        <taxon>Neopterygii</taxon>
        <taxon>Teleostei</taxon>
        <taxon>Anguilliformes</taxon>
        <taxon>Congridae</taxon>
        <taxon>Conger</taxon>
    </lineage>
</organism>
<dbReference type="Proteomes" id="UP001152803">
    <property type="component" value="Unassembled WGS sequence"/>
</dbReference>
<keyword evidence="3" id="KW-1185">Reference proteome</keyword>
<sequence>MSEEANSGSDMELDLEEEDLEEEEEEEEEEEMEDDENDGDDEDEAPESAGDLSCLLPAWVRNRTGGLRLERSVPCVETPPGPLAACRVWEPVFCSEPRRSGEDLVRLSQVPVAPRAASLPRKTGGAGLYRRSPLFALIRSGVPRSSGCGDNSARVSLLSVPPGLPLRKAVMKAGLAAPSFPPALPSLRRLCGVQGCSSSAQGSTSPCVP</sequence>
<accession>A0A9Q1DB41</accession>
<comment type="caution">
    <text evidence="2">The sequence shown here is derived from an EMBL/GenBank/DDBJ whole genome shotgun (WGS) entry which is preliminary data.</text>
</comment>
<reference evidence="2" key="1">
    <citation type="journal article" date="2023" name="Science">
        <title>Genome structures resolve the early diversification of teleost fishes.</title>
        <authorList>
            <person name="Parey E."/>
            <person name="Louis A."/>
            <person name="Montfort J."/>
            <person name="Bouchez O."/>
            <person name="Roques C."/>
            <person name="Iampietro C."/>
            <person name="Lluch J."/>
            <person name="Castinel A."/>
            <person name="Donnadieu C."/>
            <person name="Desvignes T."/>
            <person name="Floi Bucao C."/>
            <person name="Jouanno E."/>
            <person name="Wen M."/>
            <person name="Mejri S."/>
            <person name="Dirks R."/>
            <person name="Jansen H."/>
            <person name="Henkel C."/>
            <person name="Chen W.J."/>
            <person name="Zahm M."/>
            <person name="Cabau C."/>
            <person name="Klopp C."/>
            <person name="Thompson A.W."/>
            <person name="Robinson-Rechavi M."/>
            <person name="Braasch I."/>
            <person name="Lecointre G."/>
            <person name="Bobe J."/>
            <person name="Postlethwait J.H."/>
            <person name="Berthelot C."/>
            <person name="Roest Crollius H."/>
            <person name="Guiguen Y."/>
        </authorList>
    </citation>
    <scope>NUCLEOTIDE SEQUENCE</scope>
    <source>
        <strain evidence="2">Concon-B</strain>
    </source>
</reference>
<evidence type="ECO:0000313" key="2">
    <source>
        <dbReference type="EMBL" id="KAJ8265197.1"/>
    </source>
</evidence>
<feature type="region of interest" description="Disordered" evidence="1">
    <location>
        <begin position="1"/>
        <end position="54"/>
    </location>
</feature>
<dbReference type="EMBL" id="JAFJMO010000010">
    <property type="protein sequence ID" value="KAJ8265197.1"/>
    <property type="molecule type" value="Genomic_DNA"/>
</dbReference>
<feature type="compositionally biased region" description="Acidic residues" evidence="1">
    <location>
        <begin position="11"/>
        <end position="46"/>
    </location>
</feature>
<evidence type="ECO:0000313" key="3">
    <source>
        <dbReference type="Proteomes" id="UP001152803"/>
    </source>
</evidence>
<protein>
    <submittedName>
        <fullName evidence="2">Uncharacterized protein</fullName>
    </submittedName>
</protein>
<dbReference type="AlphaFoldDB" id="A0A9Q1DB41"/>
<proteinExistence type="predicted"/>
<name>A0A9Q1DB41_CONCO</name>